<dbReference type="Pfam" id="PF00270">
    <property type="entry name" value="DEAD"/>
    <property type="match status" value="1"/>
</dbReference>
<dbReference type="SUPFAM" id="SSF52540">
    <property type="entry name" value="P-loop containing nucleoside triphosphate hydrolases"/>
    <property type="match status" value="1"/>
</dbReference>
<dbReference type="AlphaFoldDB" id="A0A162FM45"/>
<dbReference type="GO" id="GO:0003723">
    <property type="term" value="F:RNA binding"/>
    <property type="evidence" value="ECO:0007669"/>
    <property type="project" value="TreeGrafter"/>
</dbReference>
<dbReference type="EC" id="3.1.-.-" evidence="12"/>
<protein>
    <submittedName>
        <fullName evidence="12">CRISPR-associated nuclease/helicase Cas3</fullName>
        <ecNumber evidence="12">3.1.-.-</ecNumber>
        <ecNumber evidence="12">3.6.4.-</ecNumber>
    </submittedName>
</protein>
<keyword evidence="8" id="KW-0067">ATP-binding</keyword>
<dbReference type="InterPro" id="IPR038257">
    <property type="entry name" value="CRISPR-assoc_Cas3_HD_sf"/>
</dbReference>
<comment type="caution">
    <text evidence="12">The sequence shown here is derived from an EMBL/GenBank/DDBJ whole genome shotgun (WGS) entry which is preliminary data.</text>
</comment>
<evidence type="ECO:0000256" key="3">
    <source>
        <dbReference type="ARBA" id="ARBA00022722"/>
    </source>
</evidence>
<dbReference type="InterPro" id="IPR050547">
    <property type="entry name" value="DEAD_box_RNA_helicases"/>
</dbReference>
<evidence type="ECO:0000256" key="1">
    <source>
        <dbReference type="ARBA" id="ARBA00006847"/>
    </source>
</evidence>
<keyword evidence="9" id="KW-0051">Antiviral defense</keyword>
<dbReference type="InterPro" id="IPR006474">
    <property type="entry name" value="Helicase_Cas3_CRISPR-ass_core"/>
</dbReference>
<accession>A0A162FM45</accession>
<dbReference type="InterPro" id="IPR011545">
    <property type="entry name" value="DEAD/DEAH_box_helicase_dom"/>
</dbReference>
<evidence type="ECO:0000313" key="13">
    <source>
        <dbReference type="Proteomes" id="UP000077245"/>
    </source>
</evidence>
<dbReference type="PROSITE" id="PS51192">
    <property type="entry name" value="HELICASE_ATP_BIND_1"/>
    <property type="match status" value="1"/>
</dbReference>
<comment type="similarity">
    <text evidence="2">In the central section; belongs to the CRISPR-associated helicase Cas3 family.</text>
</comment>
<evidence type="ECO:0000256" key="2">
    <source>
        <dbReference type="ARBA" id="ARBA00009046"/>
    </source>
</evidence>
<dbReference type="SMART" id="SM00487">
    <property type="entry name" value="DEXDc"/>
    <property type="match status" value="1"/>
</dbReference>
<dbReference type="OrthoDB" id="43851at2157"/>
<dbReference type="InterPro" id="IPR014001">
    <property type="entry name" value="Helicase_ATP-bd"/>
</dbReference>
<organism evidence="12 13">
    <name type="scientific">Methanobrevibacter curvatus</name>
    <dbReference type="NCBI Taxonomy" id="49547"/>
    <lineage>
        <taxon>Archaea</taxon>
        <taxon>Methanobacteriati</taxon>
        <taxon>Methanobacteriota</taxon>
        <taxon>Methanomada group</taxon>
        <taxon>Methanobacteria</taxon>
        <taxon>Methanobacteriales</taxon>
        <taxon>Methanobacteriaceae</taxon>
        <taxon>Methanobrevibacter</taxon>
    </lineage>
</organism>
<dbReference type="GO" id="GO:0004518">
    <property type="term" value="F:nuclease activity"/>
    <property type="evidence" value="ECO:0007669"/>
    <property type="project" value="UniProtKB-KW"/>
</dbReference>
<dbReference type="EMBL" id="LWMV01000175">
    <property type="protein sequence ID" value="KZX12040.1"/>
    <property type="molecule type" value="Genomic_DNA"/>
</dbReference>
<dbReference type="GO" id="GO:0005524">
    <property type="term" value="F:ATP binding"/>
    <property type="evidence" value="ECO:0007669"/>
    <property type="project" value="UniProtKB-KW"/>
</dbReference>
<keyword evidence="3" id="KW-0540">Nuclease</keyword>
<sequence>MEYNLINILRAKSLDDENYLLKDHLKETVKRTLDLEKFIIDNKNSFSYDLSDNIFKKITIASIIHDLGKVDYSFQNQVWKKNDRKTEEWKFLNKFFKDINNYSIKFPRHEILSVIWSTFLLNNDSTSQKIRTIVLLHHYNEFFSDKKDIMEIIYKYKTSIIDYLNFLKNNQSQIEKFINDLFYHLSKDNSSETLKSAIDFIKNNIDFENIHKLLEKINDHDDDISDFIKLYDLDNDSIDLDFIVLLGFLRRSDYSASGGIEIESGDLNKTFDGLSDKINKIISPTSSLWQEEIIKNIDIEKSVLLIAPTGSGKTEFSLLWSERNKRKLIYTLPLRVALNDLFVRFSDPKKGYFEKDSVSLLHSTAFIEYIKEEKDNKKLDTEKMLSSAKMLSNPITLSTPDQIFLTSLNYYGSDKVVSTYPFSSVVIDEIQTYNEEMSAIIIQTLKIVHKLKGKILIITATFPPYFEKFFESIFGENYEIIDVAKLSDDIKSKVKNFNLRRHKIALIEDLIINENSDINKKELTKCLKELSEKSVLVVVNNVMKAINLFDTFCDLEKEKEIYLLHSRLTELEKSKRISEIKEKLDDSENIIVVSTQLVEASVDFDFDSMITEISTIDSQIQRWGRVHRNRPEDYNGSTNIFIFTGLNNGNELVLDKSTKFIYDYKVLKETYHTLKKHENDGVLNYNEERSILNEVFESKIEEKTLKNIYEEKIEKILNNLKYFSVEKRSQAQRLFRNIAGQKLIILKLIELDQDLEDKYSDDFKKVLINSIKDKDSYKKMIEKISETGYELNVWDLKKILYEYSINVPIYLEKEVNFWGRGTFDFKEFYVWDDLSNDDAKKIGKYGIDKIISEDFHENTTY</sequence>
<evidence type="ECO:0000256" key="7">
    <source>
        <dbReference type="ARBA" id="ARBA00022806"/>
    </source>
</evidence>
<dbReference type="Gene3D" id="1.10.3210.30">
    <property type="match status" value="1"/>
</dbReference>
<dbReference type="NCBIfam" id="TIGR01587">
    <property type="entry name" value="cas3_core"/>
    <property type="match status" value="1"/>
</dbReference>
<evidence type="ECO:0000259" key="10">
    <source>
        <dbReference type="PROSITE" id="PS51192"/>
    </source>
</evidence>
<dbReference type="InterPro" id="IPR006483">
    <property type="entry name" value="CRISPR-assoc_Cas3_HD"/>
</dbReference>
<gene>
    <name evidence="12" type="primary">cas3</name>
    <name evidence="12" type="ORF">MBCUR_11920</name>
</gene>
<evidence type="ECO:0000256" key="5">
    <source>
        <dbReference type="ARBA" id="ARBA00022741"/>
    </source>
</evidence>
<comment type="similarity">
    <text evidence="1">In the N-terminal section; belongs to the CRISPR-associated nuclease Cas3-HD family.</text>
</comment>
<dbReference type="NCBIfam" id="TIGR01596">
    <property type="entry name" value="cas3_HD"/>
    <property type="match status" value="1"/>
</dbReference>
<evidence type="ECO:0000256" key="9">
    <source>
        <dbReference type="ARBA" id="ARBA00023118"/>
    </source>
</evidence>
<evidence type="ECO:0000256" key="6">
    <source>
        <dbReference type="ARBA" id="ARBA00022801"/>
    </source>
</evidence>
<name>A0A162FM45_9EURY</name>
<dbReference type="CDD" id="cd09641">
    <property type="entry name" value="Cas3''_I"/>
    <property type="match status" value="1"/>
</dbReference>
<dbReference type="PANTHER" id="PTHR47963">
    <property type="entry name" value="DEAD-BOX ATP-DEPENDENT RNA HELICASE 47, MITOCHONDRIAL"/>
    <property type="match status" value="1"/>
</dbReference>
<dbReference type="Pfam" id="PF22590">
    <property type="entry name" value="Cas3-like_C_2"/>
    <property type="match status" value="1"/>
</dbReference>
<dbReference type="EC" id="3.6.4.-" evidence="12"/>
<dbReference type="GO" id="GO:0003724">
    <property type="term" value="F:RNA helicase activity"/>
    <property type="evidence" value="ECO:0007669"/>
    <property type="project" value="TreeGrafter"/>
</dbReference>
<proteinExistence type="inferred from homology"/>
<dbReference type="PROSITE" id="PS51643">
    <property type="entry name" value="HD_CAS3"/>
    <property type="match status" value="1"/>
</dbReference>
<dbReference type="Gene3D" id="3.40.50.300">
    <property type="entry name" value="P-loop containing nucleotide triphosphate hydrolases"/>
    <property type="match status" value="2"/>
</dbReference>
<dbReference type="Proteomes" id="UP000077245">
    <property type="component" value="Unassembled WGS sequence"/>
</dbReference>
<keyword evidence="4" id="KW-0479">Metal-binding</keyword>
<evidence type="ECO:0000256" key="4">
    <source>
        <dbReference type="ARBA" id="ARBA00022723"/>
    </source>
</evidence>
<dbReference type="GO" id="GO:0051607">
    <property type="term" value="P:defense response to virus"/>
    <property type="evidence" value="ECO:0007669"/>
    <property type="project" value="UniProtKB-KW"/>
</dbReference>
<evidence type="ECO:0000256" key="8">
    <source>
        <dbReference type="ARBA" id="ARBA00022840"/>
    </source>
</evidence>
<keyword evidence="7 12" id="KW-0347">Helicase</keyword>
<dbReference type="PATRIC" id="fig|49547.3.peg.1280"/>
<feature type="domain" description="Helicase ATP-binding" evidence="10">
    <location>
        <begin position="294"/>
        <end position="480"/>
    </location>
</feature>
<dbReference type="Pfam" id="PF18019">
    <property type="entry name" value="Cas3_HD"/>
    <property type="match status" value="1"/>
</dbReference>
<evidence type="ECO:0000313" key="12">
    <source>
        <dbReference type="EMBL" id="KZX12040.1"/>
    </source>
</evidence>
<evidence type="ECO:0000259" key="11">
    <source>
        <dbReference type="PROSITE" id="PS51643"/>
    </source>
</evidence>
<keyword evidence="6 12" id="KW-0378">Hydrolase</keyword>
<dbReference type="STRING" id="49547.MBCUR_11920"/>
<keyword evidence="13" id="KW-1185">Reference proteome</keyword>
<keyword evidence="5" id="KW-0547">Nucleotide-binding</keyword>
<dbReference type="GO" id="GO:0016787">
    <property type="term" value="F:hydrolase activity"/>
    <property type="evidence" value="ECO:0007669"/>
    <property type="project" value="UniProtKB-KW"/>
</dbReference>
<reference evidence="12 13" key="1">
    <citation type="submission" date="2016-04" db="EMBL/GenBank/DDBJ databases">
        <title>Genome sequence of Methanobrevibacter curvatus DSM 11111.</title>
        <authorList>
            <person name="Poehlein A."/>
            <person name="Seedorf H."/>
            <person name="Daniel R."/>
        </authorList>
    </citation>
    <scope>NUCLEOTIDE SEQUENCE [LARGE SCALE GENOMIC DNA]</scope>
    <source>
        <strain evidence="12 13">DSM 11111</strain>
    </source>
</reference>
<dbReference type="PANTHER" id="PTHR47963:SF9">
    <property type="entry name" value="CRISPR-ASSOCIATED ENDONUCLEASE_HELICASE CAS3"/>
    <property type="match status" value="1"/>
</dbReference>
<dbReference type="InterPro" id="IPR027417">
    <property type="entry name" value="P-loop_NTPase"/>
</dbReference>
<dbReference type="GO" id="GO:0046872">
    <property type="term" value="F:metal ion binding"/>
    <property type="evidence" value="ECO:0007669"/>
    <property type="project" value="UniProtKB-KW"/>
</dbReference>
<dbReference type="InterPro" id="IPR054712">
    <property type="entry name" value="Cas3-like_dom"/>
</dbReference>
<dbReference type="RefSeq" id="WP_067091517.1">
    <property type="nucleotide sequence ID" value="NZ_LWMV01000175.1"/>
</dbReference>
<dbReference type="GO" id="GO:0140097">
    <property type="term" value="F:catalytic activity, acting on DNA"/>
    <property type="evidence" value="ECO:0007669"/>
    <property type="project" value="UniProtKB-ARBA"/>
</dbReference>
<feature type="domain" description="HD Cas3-type" evidence="11">
    <location>
        <begin position="14"/>
        <end position="255"/>
    </location>
</feature>